<feature type="domain" description="Glycosyl hydrolase family 95 N-terminal" evidence="1">
    <location>
        <begin position="28"/>
        <end position="296"/>
    </location>
</feature>
<dbReference type="GO" id="GO:0004560">
    <property type="term" value="F:alpha-L-fucosidase activity"/>
    <property type="evidence" value="ECO:0007669"/>
    <property type="project" value="InterPro"/>
</dbReference>
<dbReference type="InterPro" id="IPR008928">
    <property type="entry name" value="6-hairpin_glycosidase_sf"/>
</dbReference>
<dbReference type="Pfam" id="PF22124">
    <property type="entry name" value="Glyco_hydro_95_cat"/>
    <property type="match status" value="1"/>
</dbReference>
<dbReference type="PANTHER" id="PTHR31084:SF0">
    <property type="entry name" value="ALPHA-L-FUCOSIDASE 2"/>
    <property type="match status" value="1"/>
</dbReference>
<gene>
    <name evidence="4" type="ORF">D1164_00300</name>
</gene>
<dbReference type="Gene3D" id="2.70.98.50">
    <property type="entry name" value="putative glycoside hydrolase family protein from bacillus halodurans"/>
    <property type="match status" value="1"/>
</dbReference>
<keyword evidence="5" id="KW-1185">Reference proteome</keyword>
<dbReference type="InterPro" id="IPR013780">
    <property type="entry name" value="Glyco_hydro_b"/>
</dbReference>
<comment type="caution">
    <text evidence="4">The sequence shown here is derived from an EMBL/GenBank/DDBJ whole genome shotgun (WGS) entry which is preliminary data.</text>
</comment>
<dbReference type="EMBL" id="QWET01000001">
    <property type="protein sequence ID" value="RIH66912.1"/>
    <property type="molecule type" value="Genomic_DNA"/>
</dbReference>
<dbReference type="SUPFAM" id="SSF48208">
    <property type="entry name" value="Six-hairpin glycosidases"/>
    <property type="match status" value="1"/>
</dbReference>
<evidence type="ECO:0000313" key="5">
    <source>
        <dbReference type="Proteomes" id="UP000266441"/>
    </source>
</evidence>
<organism evidence="4 5">
    <name type="scientific">Mariniphaga sediminis</name>
    <dbReference type="NCBI Taxonomy" id="1628158"/>
    <lineage>
        <taxon>Bacteria</taxon>
        <taxon>Pseudomonadati</taxon>
        <taxon>Bacteroidota</taxon>
        <taxon>Bacteroidia</taxon>
        <taxon>Marinilabiliales</taxon>
        <taxon>Prolixibacteraceae</taxon>
        <taxon>Mariniphaga</taxon>
    </lineage>
</organism>
<dbReference type="PANTHER" id="PTHR31084">
    <property type="entry name" value="ALPHA-L-FUCOSIDASE 2"/>
    <property type="match status" value="1"/>
</dbReference>
<proteinExistence type="predicted"/>
<evidence type="ECO:0000259" key="3">
    <source>
        <dbReference type="Pfam" id="PF22124"/>
    </source>
</evidence>
<dbReference type="OrthoDB" id="9802600at2"/>
<dbReference type="InterPro" id="IPR054363">
    <property type="entry name" value="GH95_cat"/>
</dbReference>
<dbReference type="InterPro" id="IPR027414">
    <property type="entry name" value="GH95_N_dom"/>
</dbReference>
<sequence length="836" mass="94739">MKIVIAIIFIILANPFWARAQESNDLKLWYDKPAVQFTEALPVGNGRLGAMVFGQTGKERILLNENTLWSGRPHHADNPKAQETNRKAQALIFEGKYDEANKICNDILSLTEKNFLSFGSYQLLGNLWLDFTQVKEYRTLAPIEYCGTAYRNELDLDKGMVQTSYYTAPKTEYVREVFASEANQVIVVRITGSQPGSIDLKVSMDRPGRVEEELPRRERRNCSGHTAYNQAFVENGLDLVMIGWPDNGKGEKWLKYVARARVLADGGKISSSETSITIEGADTVTLYISGATSYKERMNQFLGTPDAETEDPEVSCKRHLDKVVAMNYEDIRKEHIATHQELFRRASINLGKTEPLLSSLPTGMRLKEYRKDYRDPELEALFFQLGRYLMISGSRAGELPMNLQGLWCQDLDAPWQADYHLDANLQMNYWAADVVNLSECFEPLESYTRLLSQTCSVTAKETYGCRGWVGHTLASAWGFSEPHRYTSYGLFSGGGAWLCQNLWDHYAFNLDKDYLKRIYPILKGAVLFYMDYMVEHPEYGYLVTCPANSPENNFMPFPDKPEKYANTAGPAMDTQIVRELLRNTMAASRILNVDKDFRKEMIQMEKQLAPDLIGRHGQIQEWLEDYKEHDVSHRHISHLFALYPGTQFTYNDSPELMEAATVTLNRRYSQPEDMYWGAAAAWGVACRARLQQGDKAHAKLSKDVIGISWDNLLGRCVNFFQIDANLAGTAAIAEMLLQSHDGTIHLLPSLPAAWEEGKVTGLKARKGFTVDIEWKNGQLVRATITSKLGGNCQIRTNKPVTVTNTEVGNSREDNDFIRTNFETEKGKTYILTGITH</sequence>
<dbReference type="AlphaFoldDB" id="A0A399D971"/>
<dbReference type="GO" id="GO:0005975">
    <property type="term" value="P:carbohydrate metabolic process"/>
    <property type="evidence" value="ECO:0007669"/>
    <property type="project" value="InterPro"/>
</dbReference>
<accession>A0A399D971</accession>
<evidence type="ECO:0000259" key="1">
    <source>
        <dbReference type="Pfam" id="PF14498"/>
    </source>
</evidence>
<dbReference type="Proteomes" id="UP000266441">
    <property type="component" value="Unassembled WGS sequence"/>
</dbReference>
<dbReference type="InterPro" id="IPR016518">
    <property type="entry name" value="Alpha-L-fucosidase"/>
</dbReference>
<dbReference type="Pfam" id="PF21307">
    <property type="entry name" value="Glyco_hydro_95_C"/>
    <property type="match status" value="1"/>
</dbReference>
<reference evidence="4 5" key="1">
    <citation type="journal article" date="2015" name="Int. J. Syst. Evol. Microbiol.">
        <title>Mariniphaga sediminis sp. nov., isolated from coastal sediment.</title>
        <authorList>
            <person name="Wang F.Q."/>
            <person name="Shen Q.Y."/>
            <person name="Chen G.J."/>
            <person name="Du Z.J."/>
        </authorList>
    </citation>
    <scope>NUCLEOTIDE SEQUENCE [LARGE SCALE GENOMIC DNA]</scope>
    <source>
        <strain evidence="4 5">SY21</strain>
    </source>
</reference>
<dbReference type="RefSeq" id="WP_119347938.1">
    <property type="nucleotide sequence ID" value="NZ_QWET01000001.1"/>
</dbReference>
<dbReference type="PIRSF" id="PIRSF007663">
    <property type="entry name" value="UCP007663"/>
    <property type="match status" value="1"/>
</dbReference>
<keyword evidence="4" id="KW-0378">Hydrolase</keyword>
<dbReference type="InterPro" id="IPR049053">
    <property type="entry name" value="AFCA-like_C"/>
</dbReference>
<protein>
    <submittedName>
        <fullName evidence="4">Glycoside hydrolase family 95 protein</fullName>
    </submittedName>
</protein>
<evidence type="ECO:0000313" key="4">
    <source>
        <dbReference type="EMBL" id="RIH66912.1"/>
    </source>
</evidence>
<dbReference type="Pfam" id="PF14498">
    <property type="entry name" value="Glyco_hyd_65N_2"/>
    <property type="match status" value="1"/>
</dbReference>
<name>A0A399D971_9BACT</name>
<feature type="domain" description="Alpha fucosidase A-like C-terminal" evidence="2">
    <location>
        <begin position="738"/>
        <end position="831"/>
    </location>
</feature>
<evidence type="ECO:0000259" key="2">
    <source>
        <dbReference type="Pfam" id="PF21307"/>
    </source>
</evidence>
<dbReference type="Gene3D" id="2.60.40.1180">
    <property type="entry name" value="Golgi alpha-mannosidase II"/>
    <property type="match status" value="1"/>
</dbReference>
<feature type="domain" description="Glycosyl hydrolase family 95 catalytic" evidence="3">
    <location>
        <begin position="327"/>
        <end position="736"/>
    </location>
</feature>